<feature type="transmembrane region" description="Helical" evidence="16">
    <location>
        <begin position="83"/>
        <end position="101"/>
    </location>
</feature>
<dbReference type="InterPro" id="IPR050269">
    <property type="entry name" value="ComplexI_Subunit6"/>
</dbReference>
<comment type="catalytic activity">
    <reaction evidence="15">
        <text>a ubiquinone + NADH + 5 H(+)(in) = a ubiquinol + NAD(+) + 4 H(+)(out)</text>
        <dbReference type="Rhea" id="RHEA:29091"/>
        <dbReference type="Rhea" id="RHEA-COMP:9565"/>
        <dbReference type="Rhea" id="RHEA-COMP:9566"/>
        <dbReference type="ChEBI" id="CHEBI:15378"/>
        <dbReference type="ChEBI" id="CHEBI:16389"/>
        <dbReference type="ChEBI" id="CHEBI:17976"/>
        <dbReference type="ChEBI" id="CHEBI:57540"/>
        <dbReference type="ChEBI" id="CHEBI:57945"/>
        <dbReference type="EC" id="7.1.1.2"/>
    </reaction>
</comment>
<keyword evidence="11" id="KW-0520">NAD</keyword>
<keyword evidence="10 16" id="KW-1133">Transmembrane helix</keyword>
<evidence type="ECO:0000256" key="7">
    <source>
        <dbReference type="ARBA" id="ARBA00022692"/>
    </source>
</evidence>
<evidence type="ECO:0000256" key="9">
    <source>
        <dbReference type="ARBA" id="ARBA00022982"/>
    </source>
</evidence>
<comment type="subcellular location">
    <subcellularLocation>
        <location evidence="1">Mitochondrion membrane</location>
        <topology evidence="1">Multi-pass membrane protein</topology>
    </subcellularLocation>
</comment>
<evidence type="ECO:0000256" key="2">
    <source>
        <dbReference type="ARBA" id="ARBA00005698"/>
    </source>
</evidence>
<evidence type="ECO:0000256" key="12">
    <source>
        <dbReference type="ARBA" id="ARBA00023128"/>
    </source>
</evidence>
<dbReference type="GO" id="GO:0031966">
    <property type="term" value="C:mitochondrial membrane"/>
    <property type="evidence" value="ECO:0007669"/>
    <property type="project" value="UniProtKB-SubCell"/>
</dbReference>
<dbReference type="EC" id="7.1.1.2" evidence="3"/>
<keyword evidence="5" id="KW-0813">Transport</keyword>
<gene>
    <name evidence="17" type="primary">ND6</name>
</gene>
<evidence type="ECO:0000256" key="11">
    <source>
        <dbReference type="ARBA" id="ARBA00023027"/>
    </source>
</evidence>
<evidence type="ECO:0000256" key="16">
    <source>
        <dbReference type="SAM" id="Phobius"/>
    </source>
</evidence>
<accession>A0A0N9LYM1</accession>
<evidence type="ECO:0000256" key="4">
    <source>
        <dbReference type="ARBA" id="ARBA00021095"/>
    </source>
</evidence>
<feature type="transmembrane region" description="Helical" evidence="16">
    <location>
        <begin position="12"/>
        <end position="35"/>
    </location>
</feature>
<evidence type="ECO:0000256" key="5">
    <source>
        <dbReference type="ARBA" id="ARBA00022448"/>
    </source>
</evidence>
<keyword evidence="7 16" id="KW-0812">Transmembrane</keyword>
<name>A0A0N9LYM1_9ORTH</name>
<comment type="similarity">
    <text evidence="2">Belongs to the complex I subunit 6 family.</text>
</comment>
<keyword evidence="8" id="KW-1278">Translocase</keyword>
<keyword evidence="12 17" id="KW-0496">Mitochondrion</keyword>
<evidence type="ECO:0000256" key="14">
    <source>
        <dbReference type="ARBA" id="ARBA00031019"/>
    </source>
</evidence>
<keyword evidence="6" id="KW-0679">Respiratory chain</keyword>
<evidence type="ECO:0000256" key="1">
    <source>
        <dbReference type="ARBA" id="ARBA00004225"/>
    </source>
</evidence>
<evidence type="ECO:0000256" key="10">
    <source>
        <dbReference type="ARBA" id="ARBA00022989"/>
    </source>
</evidence>
<reference evidence="17" key="1">
    <citation type="journal article" date="2016" name="Gene">
        <title>Mitochondrial genomes of four katydids (Orthoptera: Phaneropteridae): New gene rearrangements and their phylogenetic implications.</title>
        <authorList>
            <person name="Yang J."/>
            <person name="Ye F."/>
            <person name="Huang Y."/>
        </authorList>
    </citation>
    <scope>NUCLEOTIDE SEQUENCE</scope>
</reference>
<dbReference type="EMBL" id="KT345951">
    <property type="protein sequence ID" value="ALG66387.1"/>
    <property type="molecule type" value="Genomic_DNA"/>
</dbReference>
<feature type="transmembrane region" description="Helical" evidence="16">
    <location>
        <begin position="147"/>
        <end position="171"/>
    </location>
</feature>
<proteinExistence type="inferred from homology"/>
<protein>
    <recommendedName>
        <fullName evidence="4">NADH-ubiquinone oxidoreductase chain 6</fullName>
        <ecNumber evidence="3">7.1.1.2</ecNumber>
    </recommendedName>
    <alternativeName>
        <fullName evidence="14">NADH dehydrogenase subunit 6</fullName>
    </alternativeName>
</protein>
<geneLocation type="mitochondrion" evidence="17"/>
<keyword evidence="13 16" id="KW-0472">Membrane</keyword>
<feature type="transmembrane region" description="Helical" evidence="16">
    <location>
        <begin position="47"/>
        <end position="71"/>
    </location>
</feature>
<evidence type="ECO:0000256" key="13">
    <source>
        <dbReference type="ARBA" id="ARBA00023136"/>
    </source>
</evidence>
<evidence type="ECO:0000256" key="8">
    <source>
        <dbReference type="ARBA" id="ARBA00022967"/>
    </source>
</evidence>
<evidence type="ECO:0000256" key="3">
    <source>
        <dbReference type="ARBA" id="ARBA00012944"/>
    </source>
</evidence>
<evidence type="ECO:0000313" key="17">
    <source>
        <dbReference type="EMBL" id="ALG66387.1"/>
    </source>
</evidence>
<evidence type="ECO:0000256" key="6">
    <source>
        <dbReference type="ARBA" id="ARBA00022660"/>
    </source>
</evidence>
<sequence length="182" mass="20921">MTMMMLPNILMTILFNYFSHPLAMTIIIICQTVILSLSMSTLTKTFWMSYILFLVFLGGMLVLFLYITSLASNEMFSTTQPSLLYMYISGILIILLIPIYFSDQTFWNILSMNIDTHPLSTSPMFFSSSVQHQHLMLNKLYNTYSSILTLILVIYLLITLIAIVKITHIFMGPLRSSLKMIN</sequence>
<dbReference type="AlphaFoldDB" id="A0A0N9LYM1"/>
<organism evidence="17">
    <name type="scientific">Orophyllus montanus</name>
    <dbReference type="NCBI Taxonomy" id="948394"/>
    <lineage>
        <taxon>Eukaryota</taxon>
        <taxon>Metazoa</taxon>
        <taxon>Ecdysozoa</taxon>
        <taxon>Arthropoda</taxon>
        <taxon>Hexapoda</taxon>
        <taxon>Insecta</taxon>
        <taxon>Pterygota</taxon>
        <taxon>Neoptera</taxon>
        <taxon>Polyneoptera</taxon>
        <taxon>Orthoptera</taxon>
        <taxon>Ensifera</taxon>
        <taxon>Tettigoniidea</taxon>
        <taxon>Tettigonioidea</taxon>
        <taxon>Tettigoniidae</taxon>
        <taxon>Pseudophyllinae</taxon>
        <taxon>Orophyllus</taxon>
    </lineage>
</organism>
<dbReference type="PANTHER" id="PTHR11435:SF1">
    <property type="entry name" value="NADH-UBIQUINONE OXIDOREDUCTASE CHAIN 6"/>
    <property type="match status" value="1"/>
</dbReference>
<keyword evidence="9" id="KW-0249">Electron transport</keyword>
<dbReference type="GO" id="GO:0008137">
    <property type="term" value="F:NADH dehydrogenase (ubiquinone) activity"/>
    <property type="evidence" value="ECO:0007669"/>
    <property type="project" value="UniProtKB-EC"/>
</dbReference>
<dbReference type="PANTHER" id="PTHR11435">
    <property type="entry name" value="NADH UBIQUINONE OXIDOREDUCTASE SUBUNIT ND6"/>
    <property type="match status" value="1"/>
</dbReference>
<evidence type="ECO:0000256" key="15">
    <source>
        <dbReference type="ARBA" id="ARBA00049551"/>
    </source>
</evidence>